<dbReference type="InParanoid" id="A7F6K4"/>
<name>A7F6K4_SCLS1</name>
<organism evidence="2 3">
    <name type="scientific">Sclerotinia sclerotiorum (strain ATCC 18683 / 1980 / Ss-1)</name>
    <name type="common">White mold</name>
    <name type="synonym">Whetzelinia sclerotiorum</name>
    <dbReference type="NCBI Taxonomy" id="665079"/>
    <lineage>
        <taxon>Eukaryota</taxon>
        <taxon>Fungi</taxon>
        <taxon>Dikarya</taxon>
        <taxon>Ascomycota</taxon>
        <taxon>Pezizomycotina</taxon>
        <taxon>Leotiomycetes</taxon>
        <taxon>Helotiales</taxon>
        <taxon>Sclerotiniaceae</taxon>
        <taxon>Sclerotinia</taxon>
    </lineage>
</organism>
<protein>
    <recommendedName>
        <fullName evidence="1">F-box domain-containing protein</fullName>
    </recommendedName>
</protein>
<feature type="domain" description="F-box" evidence="1">
    <location>
        <begin position="8"/>
        <end position="40"/>
    </location>
</feature>
<dbReference type="AlphaFoldDB" id="A7F6K4"/>
<dbReference type="GeneID" id="5481831"/>
<proteinExistence type="predicted"/>
<dbReference type="SUPFAM" id="SSF81383">
    <property type="entry name" value="F-box domain"/>
    <property type="match status" value="1"/>
</dbReference>
<sequence length="117" mass="13334">MFTFPLFNSFPAEIHALILEKCPPNDRICLRLTCKYLYTLSPQKSPIYLAYAPPPEILCCKPEVLRLFPSPSPTIQHSFPIRKCGYGVQTWFVPSSYPNLIISPSFHSQPKPKPNPN</sequence>
<accession>A7F6K4</accession>
<reference evidence="3" key="1">
    <citation type="journal article" date="2011" name="PLoS Genet.">
        <title>Genomic analysis of the necrotrophic fungal pathogens Sclerotinia sclerotiorum and Botrytis cinerea.</title>
        <authorList>
            <person name="Amselem J."/>
            <person name="Cuomo C.A."/>
            <person name="van Kan J.A."/>
            <person name="Viaud M."/>
            <person name="Benito E.P."/>
            <person name="Couloux A."/>
            <person name="Coutinho P.M."/>
            <person name="de Vries R.P."/>
            <person name="Dyer P.S."/>
            <person name="Fillinger S."/>
            <person name="Fournier E."/>
            <person name="Gout L."/>
            <person name="Hahn M."/>
            <person name="Kohn L."/>
            <person name="Lapalu N."/>
            <person name="Plummer K.M."/>
            <person name="Pradier J.M."/>
            <person name="Quevillon E."/>
            <person name="Sharon A."/>
            <person name="Simon A."/>
            <person name="ten Have A."/>
            <person name="Tudzynski B."/>
            <person name="Tudzynski P."/>
            <person name="Wincker P."/>
            <person name="Andrew M."/>
            <person name="Anthouard V."/>
            <person name="Beever R.E."/>
            <person name="Beffa R."/>
            <person name="Benoit I."/>
            <person name="Bouzid O."/>
            <person name="Brault B."/>
            <person name="Chen Z."/>
            <person name="Choquer M."/>
            <person name="Collemare J."/>
            <person name="Cotton P."/>
            <person name="Danchin E.G."/>
            <person name="Da Silva C."/>
            <person name="Gautier A."/>
            <person name="Giraud C."/>
            <person name="Giraud T."/>
            <person name="Gonzalez C."/>
            <person name="Grossetete S."/>
            <person name="Guldener U."/>
            <person name="Henrissat B."/>
            <person name="Howlett B.J."/>
            <person name="Kodira C."/>
            <person name="Kretschmer M."/>
            <person name="Lappartient A."/>
            <person name="Leroch M."/>
            <person name="Levis C."/>
            <person name="Mauceli E."/>
            <person name="Neuveglise C."/>
            <person name="Oeser B."/>
            <person name="Pearson M."/>
            <person name="Poulain J."/>
            <person name="Poussereau N."/>
            <person name="Quesneville H."/>
            <person name="Rascle C."/>
            <person name="Schumacher J."/>
            <person name="Segurens B."/>
            <person name="Sexton A."/>
            <person name="Silva E."/>
            <person name="Sirven C."/>
            <person name="Soanes D.M."/>
            <person name="Talbot N.J."/>
            <person name="Templeton M."/>
            <person name="Yandava C."/>
            <person name="Yarden O."/>
            <person name="Zeng Q."/>
            <person name="Rollins J.A."/>
            <person name="Lebrun M.H."/>
            <person name="Dickman M."/>
        </authorList>
    </citation>
    <scope>NUCLEOTIDE SEQUENCE [LARGE SCALE GENOMIC DNA]</scope>
    <source>
        <strain evidence="3">ATCC 18683 / 1980 / Ss-1</strain>
    </source>
</reference>
<dbReference type="InterPro" id="IPR036047">
    <property type="entry name" value="F-box-like_dom_sf"/>
</dbReference>
<keyword evidence="3" id="KW-1185">Reference proteome</keyword>
<dbReference type="Pfam" id="PF00646">
    <property type="entry name" value="F-box"/>
    <property type="match status" value="1"/>
</dbReference>
<evidence type="ECO:0000313" key="2">
    <source>
        <dbReference type="EMBL" id="EDN98375.1"/>
    </source>
</evidence>
<dbReference type="InterPro" id="IPR001810">
    <property type="entry name" value="F-box_dom"/>
</dbReference>
<evidence type="ECO:0000259" key="1">
    <source>
        <dbReference type="Pfam" id="PF00646"/>
    </source>
</evidence>
<evidence type="ECO:0000313" key="3">
    <source>
        <dbReference type="Proteomes" id="UP000001312"/>
    </source>
</evidence>
<dbReference type="Proteomes" id="UP000001312">
    <property type="component" value="Unassembled WGS sequence"/>
</dbReference>
<dbReference type="KEGG" id="ssl:SS1G_13233"/>
<dbReference type="RefSeq" id="XP_001585717.1">
    <property type="nucleotide sequence ID" value="XM_001585667.1"/>
</dbReference>
<gene>
    <name evidence="2" type="ORF">SS1G_13233</name>
</gene>
<dbReference type="EMBL" id="CH476644">
    <property type="protein sequence ID" value="EDN98375.1"/>
    <property type="molecule type" value="Genomic_DNA"/>
</dbReference>